<dbReference type="PANTHER" id="PTHR43420">
    <property type="entry name" value="ACETYLTRANSFERASE"/>
    <property type="match status" value="1"/>
</dbReference>
<reference evidence="4 5" key="1">
    <citation type="journal article" date="2018" name="Sci. Rep.">
        <title>Raphidocelis subcapitata (=Pseudokirchneriella subcapitata) provides an insight into genome evolution and environmental adaptations in the Sphaeropleales.</title>
        <authorList>
            <person name="Suzuki S."/>
            <person name="Yamaguchi H."/>
            <person name="Nakajima N."/>
            <person name="Kawachi M."/>
        </authorList>
    </citation>
    <scope>NUCLEOTIDE SEQUENCE [LARGE SCALE GENOMIC DNA]</scope>
    <source>
        <strain evidence="4 5">NIES-35</strain>
    </source>
</reference>
<gene>
    <name evidence="4" type="ORF">Rsub_00534</name>
</gene>
<evidence type="ECO:0000259" key="3">
    <source>
        <dbReference type="PROSITE" id="PS51186"/>
    </source>
</evidence>
<dbReference type="EMBL" id="BDRX01000002">
    <property type="protein sequence ID" value="GBF87823.1"/>
    <property type="molecule type" value="Genomic_DNA"/>
</dbReference>
<proteinExistence type="predicted"/>
<dbReference type="SUPFAM" id="SSF55729">
    <property type="entry name" value="Acyl-CoA N-acyltransferases (Nat)"/>
    <property type="match status" value="1"/>
</dbReference>
<keyword evidence="2" id="KW-0012">Acyltransferase</keyword>
<dbReference type="InterPro" id="IPR016181">
    <property type="entry name" value="Acyl_CoA_acyltransferase"/>
</dbReference>
<dbReference type="InterPro" id="IPR050680">
    <property type="entry name" value="YpeA/RimI_acetyltransf"/>
</dbReference>
<dbReference type="GO" id="GO:0016747">
    <property type="term" value="F:acyltransferase activity, transferring groups other than amino-acyl groups"/>
    <property type="evidence" value="ECO:0007669"/>
    <property type="project" value="InterPro"/>
</dbReference>
<evidence type="ECO:0000256" key="2">
    <source>
        <dbReference type="ARBA" id="ARBA00023315"/>
    </source>
</evidence>
<protein>
    <submittedName>
        <fullName evidence="4">GCN5 family acetyltransferase</fullName>
    </submittedName>
</protein>
<comment type="caution">
    <text evidence="4">The sequence shown here is derived from an EMBL/GenBank/DDBJ whole genome shotgun (WGS) entry which is preliminary data.</text>
</comment>
<dbReference type="Pfam" id="PF00583">
    <property type="entry name" value="Acetyltransf_1"/>
    <property type="match status" value="1"/>
</dbReference>
<keyword evidence="1 4" id="KW-0808">Transferase</keyword>
<dbReference type="AlphaFoldDB" id="A0A2V0NQK3"/>
<organism evidence="4 5">
    <name type="scientific">Raphidocelis subcapitata</name>
    <dbReference type="NCBI Taxonomy" id="307507"/>
    <lineage>
        <taxon>Eukaryota</taxon>
        <taxon>Viridiplantae</taxon>
        <taxon>Chlorophyta</taxon>
        <taxon>core chlorophytes</taxon>
        <taxon>Chlorophyceae</taxon>
        <taxon>CS clade</taxon>
        <taxon>Sphaeropleales</taxon>
        <taxon>Selenastraceae</taxon>
        <taxon>Raphidocelis</taxon>
    </lineage>
</organism>
<dbReference type="InterPro" id="IPR000182">
    <property type="entry name" value="GNAT_dom"/>
</dbReference>
<keyword evidence="5" id="KW-1185">Reference proteome</keyword>
<name>A0A2V0NQK3_9CHLO</name>
<evidence type="ECO:0000256" key="1">
    <source>
        <dbReference type="ARBA" id="ARBA00022679"/>
    </source>
</evidence>
<accession>A0A2V0NQK3</accession>
<evidence type="ECO:0000313" key="4">
    <source>
        <dbReference type="EMBL" id="GBF87823.1"/>
    </source>
</evidence>
<dbReference type="InParanoid" id="A0A2V0NQK3"/>
<dbReference type="Gene3D" id="3.40.630.30">
    <property type="match status" value="1"/>
</dbReference>
<evidence type="ECO:0000313" key="5">
    <source>
        <dbReference type="Proteomes" id="UP000247498"/>
    </source>
</evidence>
<dbReference type="OrthoDB" id="7305308at2759"/>
<sequence length="160" mass="17806">MTVSAADAVFGAAAPGHLDALAANNIAMAKETEGLDLPPAVVHKGVQAVLDGSHGAQARYFVLTHPRDGAVLAQLMITFEWSDWRAAQVWWVQSVYVPPQHRRRGYYRRLYELVREEARKKGAAGVRLYADADNATAHEAYRRLGMTSHYSVFEEMFVGY</sequence>
<feature type="domain" description="N-acetyltransferase" evidence="3">
    <location>
        <begin position="16"/>
        <end position="160"/>
    </location>
</feature>
<dbReference type="PROSITE" id="PS51186">
    <property type="entry name" value="GNAT"/>
    <property type="match status" value="1"/>
</dbReference>
<dbReference type="Proteomes" id="UP000247498">
    <property type="component" value="Unassembled WGS sequence"/>
</dbReference>